<dbReference type="InterPro" id="IPR034984">
    <property type="entry name" value="Imelysin-like_IPPA"/>
</dbReference>
<dbReference type="Gene3D" id="1.20.1420.20">
    <property type="entry name" value="M75 peptidase, HXXE motif"/>
    <property type="match status" value="1"/>
</dbReference>
<keyword evidence="2 3" id="KW-0732">Signal</keyword>
<evidence type="ECO:0000256" key="1">
    <source>
        <dbReference type="ARBA" id="ARBA00004196"/>
    </source>
</evidence>
<dbReference type="AlphaFoldDB" id="A0A4R6MHT0"/>
<feature type="chain" id="PRO_5021002117" description="Imelysin-like domain-containing protein" evidence="3">
    <location>
        <begin position="31"/>
        <end position="359"/>
    </location>
</feature>
<gene>
    <name evidence="5" type="ORF">DFP79_0741</name>
</gene>
<evidence type="ECO:0000256" key="3">
    <source>
        <dbReference type="SAM" id="SignalP"/>
    </source>
</evidence>
<evidence type="ECO:0000313" key="5">
    <source>
        <dbReference type="EMBL" id="TDO99739.1"/>
    </source>
</evidence>
<dbReference type="OrthoDB" id="5729110at2"/>
<dbReference type="InterPro" id="IPR018976">
    <property type="entry name" value="Imelysin-like"/>
</dbReference>
<dbReference type="RefSeq" id="WP_133502578.1">
    <property type="nucleotide sequence ID" value="NZ_SNXC01000009.1"/>
</dbReference>
<reference evidence="5 6" key="1">
    <citation type="submission" date="2019-03" db="EMBL/GenBank/DDBJ databases">
        <title>Genomic Encyclopedia of Type Strains, Phase III (KMG-III): the genomes of soil and plant-associated and newly described type strains.</title>
        <authorList>
            <person name="Whitman W."/>
        </authorList>
    </citation>
    <scope>NUCLEOTIDE SEQUENCE [LARGE SCALE GENOMIC DNA]</scope>
    <source>
        <strain evidence="5 6">CECT 7378</strain>
    </source>
</reference>
<dbReference type="EMBL" id="SNXC01000009">
    <property type="protein sequence ID" value="TDO99739.1"/>
    <property type="molecule type" value="Genomic_DNA"/>
</dbReference>
<feature type="signal peptide" evidence="3">
    <location>
        <begin position="1"/>
        <end position="30"/>
    </location>
</feature>
<feature type="domain" description="Imelysin-like" evidence="4">
    <location>
        <begin position="45"/>
        <end position="339"/>
    </location>
</feature>
<organism evidence="5 6">
    <name type="scientific">Marinomonas balearica</name>
    <dbReference type="NCBI Taxonomy" id="491947"/>
    <lineage>
        <taxon>Bacteria</taxon>
        <taxon>Pseudomonadati</taxon>
        <taxon>Pseudomonadota</taxon>
        <taxon>Gammaproteobacteria</taxon>
        <taxon>Oceanospirillales</taxon>
        <taxon>Oceanospirillaceae</taxon>
        <taxon>Marinomonas</taxon>
    </lineage>
</organism>
<name>A0A4R6MHT0_9GAMM</name>
<dbReference type="CDD" id="cd14659">
    <property type="entry name" value="Imelysin-like_IPPA"/>
    <property type="match status" value="1"/>
</dbReference>
<evidence type="ECO:0000256" key="2">
    <source>
        <dbReference type="ARBA" id="ARBA00022729"/>
    </source>
</evidence>
<dbReference type="Proteomes" id="UP000294656">
    <property type="component" value="Unassembled WGS sequence"/>
</dbReference>
<protein>
    <recommendedName>
        <fullName evidence="4">Imelysin-like domain-containing protein</fullName>
    </recommendedName>
</protein>
<accession>A0A4R6MHT0</accession>
<proteinExistence type="predicted"/>
<dbReference type="GO" id="GO:0030313">
    <property type="term" value="C:cell envelope"/>
    <property type="evidence" value="ECO:0007669"/>
    <property type="project" value="UniProtKB-SubCell"/>
</dbReference>
<sequence>MRFSQQKNMQSYILKASMTASLVLSTSVYAQDWKSTLAGVKDGQILPSYQAFSNSGEKLSKSIDALCLSPSSTALSTSKDLFAKNVDDWQKIQWLNFGPVTYFMRYYAFQYWPDKKGVTQRQLRSLKKDPDSMDQPKFWKSASIAVRGLTAIESLLYRKDFDPVAKPADCHLLKSIAQHHAETTQSVYTQWTNSTVSDWVYLEEGSSESAEKLAMEQVIQQWLEHMSVVKDAKLETPIGYKGKAKPKFAEFYRSSLSLDSMRTNLESYQALYHSGNPSLFAVALEQNPENANALDEQLIKNQELVNDLPSQYFSKTLSQEQKVELARPLVASISQSQKLLTKVVTNLGFQIGFNSRDGD</sequence>
<dbReference type="InterPro" id="IPR038352">
    <property type="entry name" value="Imelysin_sf"/>
</dbReference>
<evidence type="ECO:0000259" key="4">
    <source>
        <dbReference type="Pfam" id="PF09375"/>
    </source>
</evidence>
<evidence type="ECO:0000313" key="6">
    <source>
        <dbReference type="Proteomes" id="UP000294656"/>
    </source>
</evidence>
<comment type="caution">
    <text evidence="5">The sequence shown here is derived from an EMBL/GenBank/DDBJ whole genome shotgun (WGS) entry which is preliminary data.</text>
</comment>
<keyword evidence="6" id="KW-1185">Reference proteome</keyword>
<comment type="subcellular location">
    <subcellularLocation>
        <location evidence="1">Cell envelope</location>
    </subcellularLocation>
</comment>
<dbReference type="Pfam" id="PF09375">
    <property type="entry name" value="Peptidase_M75"/>
    <property type="match status" value="1"/>
</dbReference>